<name>A0A015KP99_RHIIW</name>
<dbReference type="Gene3D" id="3.40.50.720">
    <property type="entry name" value="NAD(P)-binding Rossmann-like Domain"/>
    <property type="match status" value="1"/>
</dbReference>
<dbReference type="STRING" id="1432141.A0A015KP99"/>
<dbReference type="InterPro" id="IPR020904">
    <property type="entry name" value="Sc_DH/Rdtase_CS"/>
</dbReference>
<comment type="caution">
    <text evidence="5">The sequence shown here is derived from an EMBL/GenBank/DDBJ whole genome shotgun (WGS) entry which is preliminary data.</text>
</comment>
<dbReference type="SMR" id="A0A015KP99"/>
<proteinExistence type="inferred from homology"/>
<dbReference type="InterPro" id="IPR052178">
    <property type="entry name" value="Sec_Metab_Biosynth_SDR"/>
</dbReference>
<dbReference type="GO" id="GO:0016491">
    <property type="term" value="F:oxidoreductase activity"/>
    <property type="evidence" value="ECO:0007669"/>
    <property type="project" value="UniProtKB-KW"/>
</dbReference>
<dbReference type="PANTHER" id="PTHR43618:SF8">
    <property type="entry name" value="7ALPHA-HYDROXYSTEROID DEHYDROGENASE"/>
    <property type="match status" value="1"/>
</dbReference>
<dbReference type="EMBL" id="JEMT01025248">
    <property type="protein sequence ID" value="EXX61586.1"/>
    <property type="molecule type" value="Genomic_DNA"/>
</dbReference>
<dbReference type="PROSITE" id="PS00061">
    <property type="entry name" value="ADH_SHORT"/>
    <property type="match status" value="1"/>
</dbReference>
<gene>
    <name evidence="5" type="ORF">RirG_169910</name>
</gene>
<accession>A0A015KP99</accession>
<comment type="similarity">
    <text evidence="1 4">Belongs to the short-chain dehydrogenases/reductases (SDR) family.</text>
</comment>
<evidence type="ECO:0000256" key="4">
    <source>
        <dbReference type="RuleBase" id="RU000363"/>
    </source>
</evidence>
<dbReference type="HOGENOM" id="CLU_010194_1_1_1"/>
<dbReference type="OrthoDB" id="294295at2759"/>
<dbReference type="PANTHER" id="PTHR43618">
    <property type="entry name" value="7-ALPHA-HYDROXYSTEROID DEHYDROGENASE"/>
    <property type="match status" value="1"/>
</dbReference>
<keyword evidence="2" id="KW-0521">NADP</keyword>
<protein>
    <submittedName>
        <fullName evidence="5">Sps19p</fullName>
    </submittedName>
</protein>
<evidence type="ECO:0000256" key="1">
    <source>
        <dbReference type="ARBA" id="ARBA00006484"/>
    </source>
</evidence>
<organism evidence="5 6">
    <name type="scientific">Rhizophagus irregularis (strain DAOM 197198w)</name>
    <name type="common">Glomus intraradices</name>
    <dbReference type="NCBI Taxonomy" id="1432141"/>
    <lineage>
        <taxon>Eukaryota</taxon>
        <taxon>Fungi</taxon>
        <taxon>Fungi incertae sedis</taxon>
        <taxon>Mucoromycota</taxon>
        <taxon>Glomeromycotina</taxon>
        <taxon>Glomeromycetes</taxon>
        <taxon>Glomerales</taxon>
        <taxon>Glomeraceae</taxon>
        <taxon>Rhizophagus</taxon>
    </lineage>
</organism>
<dbReference type="OMA" id="HPNAANY"/>
<dbReference type="AlphaFoldDB" id="A0A015KP99"/>
<sequence length="290" mass="31141">MGENLLAQNLFSLKGKVALVTGGGTGLGKSISKAFVKNGAKVYIASRKQKNLEEAAAELNSLGGPGKCIPITADITIKEECEKIANKISEKENGKLDILINNSGTSWPTPLKEVPEKVWDKVYRLNVISVYYMTIACLPLLEKASNAPENPSKVIIMGSIAGIIEGDFRSLDKMKMNRTTMVYNTSKAAAHSLARNLAVYLTPCGVNVNVIAPGIIPSRMNLSVLDRKLAMEEIPQGRLGNEEDISGAALYLASRAGAWVTGTTIRIDGGTLLYGKDVGREYAIANKSKL</sequence>
<reference evidence="5 6" key="1">
    <citation type="submission" date="2014-02" db="EMBL/GenBank/DDBJ databases">
        <title>Single nucleus genome sequencing reveals high similarity among nuclei of an endomycorrhizal fungus.</title>
        <authorList>
            <person name="Lin K."/>
            <person name="Geurts R."/>
            <person name="Zhang Z."/>
            <person name="Limpens E."/>
            <person name="Saunders D.G."/>
            <person name="Mu D."/>
            <person name="Pang E."/>
            <person name="Cao H."/>
            <person name="Cha H."/>
            <person name="Lin T."/>
            <person name="Zhou Q."/>
            <person name="Shang Y."/>
            <person name="Li Y."/>
            <person name="Ivanov S."/>
            <person name="Sharma T."/>
            <person name="Velzen R.V."/>
            <person name="Ruijter N.D."/>
            <person name="Aanen D.K."/>
            <person name="Win J."/>
            <person name="Kamoun S."/>
            <person name="Bisseling T."/>
            <person name="Huang S."/>
        </authorList>
    </citation>
    <scope>NUCLEOTIDE SEQUENCE [LARGE SCALE GENOMIC DNA]</scope>
    <source>
        <strain evidence="6">DAOM197198w</strain>
    </source>
</reference>
<evidence type="ECO:0000256" key="3">
    <source>
        <dbReference type="ARBA" id="ARBA00023002"/>
    </source>
</evidence>
<dbReference type="Pfam" id="PF00106">
    <property type="entry name" value="adh_short"/>
    <property type="match status" value="1"/>
</dbReference>
<keyword evidence="3" id="KW-0560">Oxidoreductase</keyword>
<dbReference type="InterPro" id="IPR036291">
    <property type="entry name" value="NAD(P)-bd_dom_sf"/>
</dbReference>
<dbReference type="SUPFAM" id="SSF51735">
    <property type="entry name" value="NAD(P)-binding Rossmann-fold domains"/>
    <property type="match status" value="1"/>
</dbReference>
<evidence type="ECO:0000313" key="6">
    <source>
        <dbReference type="Proteomes" id="UP000022910"/>
    </source>
</evidence>
<dbReference type="PRINTS" id="PR00080">
    <property type="entry name" value="SDRFAMILY"/>
</dbReference>
<dbReference type="Proteomes" id="UP000022910">
    <property type="component" value="Unassembled WGS sequence"/>
</dbReference>
<dbReference type="FunFam" id="3.40.50.720:FF:000084">
    <property type="entry name" value="Short-chain dehydrogenase reductase"/>
    <property type="match status" value="1"/>
</dbReference>
<dbReference type="PRINTS" id="PR00081">
    <property type="entry name" value="GDHRDH"/>
</dbReference>
<dbReference type="InterPro" id="IPR002347">
    <property type="entry name" value="SDR_fam"/>
</dbReference>
<keyword evidence="6" id="KW-1185">Reference proteome</keyword>
<evidence type="ECO:0000313" key="5">
    <source>
        <dbReference type="EMBL" id="EXX61586.1"/>
    </source>
</evidence>
<evidence type="ECO:0000256" key="2">
    <source>
        <dbReference type="ARBA" id="ARBA00022857"/>
    </source>
</evidence>